<name>B0C9E4_ACAM1</name>
<evidence type="ECO:0000259" key="6">
    <source>
        <dbReference type="Pfam" id="PF01957"/>
    </source>
</evidence>
<reference evidence="7 8" key="1">
    <citation type="journal article" date="2008" name="Proc. Natl. Acad. Sci. U.S.A.">
        <title>Niche adaptation and genome expansion in the chlorophyll d-producing cyanobacterium Acaryochloris marina.</title>
        <authorList>
            <person name="Swingley W.D."/>
            <person name="Chen M."/>
            <person name="Cheung P.C."/>
            <person name="Conrad A.L."/>
            <person name="Dejesa L.C."/>
            <person name="Hao J."/>
            <person name="Honchak B.M."/>
            <person name="Karbach L.E."/>
            <person name="Kurdoglu A."/>
            <person name="Lahiri S."/>
            <person name="Mastrian S.D."/>
            <person name="Miyashita H."/>
            <person name="Page L."/>
            <person name="Ramakrishna P."/>
            <person name="Satoh S."/>
            <person name="Sattley W.M."/>
            <person name="Shimada Y."/>
            <person name="Taylor H.L."/>
            <person name="Tomo T."/>
            <person name="Tsuchiya T."/>
            <person name="Wang Z.T."/>
            <person name="Raymond J."/>
            <person name="Mimuro M."/>
            <person name="Blankenship R.E."/>
            <person name="Touchman J.W."/>
        </authorList>
    </citation>
    <scope>NUCLEOTIDE SEQUENCE [LARGE SCALE GENOMIC DNA]</scope>
    <source>
        <strain evidence="8">MBIC 11017</strain>
    </source>
</reference>
<organism evidence="7 8">
    <name type="scientific">Acaryochloris marina (strain MBIC 11017)</name>
    <dbReference type="NCBI Taxonomy" id="329726"/>
    <lineage>
        <taxon>Bacteria</taxon>
        <taxon>Bacillati</taxon>
        <taxon>Cyanobacteriota</taxon>
        <taxon>Cyanophyceae</taxon>
        <taxon>Acaryochloridales</taxon>
        <taxon>Acaryochloridaceae</taxon>
        <taxon>Acaryochloris</taxon>
    </lineage>
</organism>
<feature type="domain" description="NfeD-like C-terminal" evidence="6">
    <location>
        <begin position="83"/>
        <end position="131"/>
    </location>
</feature>
<dbReference type="InterPro" id="IPR052165">
    <property type="entry name" value="Membrane_assoc_protease"/>
</dbReference>
<dbReference type="HOGENOM" id="CLU_116732_1_0_3"/>
<dbReference type="InterPro" id="IPR002810">
    <property type="entry name" value="NfeD-like_C"/>
</dbReference>
<evidence type="ECO:0000256" key="5">
    <source>
        <dbReference type="SAM" id="Phobius"/>
    </source>
</evidence>
<evidence type="ECO:0000256" key="4">
    <source>
        <dbReference type="ARBA" id="ARBA00023136"/>
    </source>
</evidence>
<gene>
    <name evidence="7" type="ordered locus">AM1_3972</name>
</gene>
<sequence length="146" mass="16283">MAWLWLGLGLAFCVFEVITPTAFVELMMGISAFAVAVISLVVPQFYLQALIWLILSVLLIGLVRRFVPKRTARILQDEVEAETLTQIPAGQTGRVIYEGSSWRARCEDENLTIESKTKVYVVGRKGTTLFVIPTEFGEGLTFHSES</sequence>
<dbReference type="eggNOG" id="COG1585">
    <property type="taxonomic scope" value="Bacteria"/>
</dbReference>
<comment type="subcellular location">
    <subcellularLocation>
        <location evidence="1">Membrane</location>
        <topology evidence="1">Multi-pass membrane protein</topology>
    </subcellularLocation>
</comment>
<dbReference type="Gene3D" id="2.40.50.140">
    <property type="entry name" value="Nucleic acid-binding proteins"/>
    <property type="match status" value="1"/>
</dbReference>
<keyword evidence="8" id="KW-1185">Reference proteome</keyword>
<keyword evidence="4 5" id="KW-0472">Membrane</keyword>
<dbReference type="PANTHER" id="PTHR33507:SF3">
    <property type="entry name" value="INNER MEMBRANE PROTEIN YBBJ"/>
    <property type="match status" value="1"/>
</dbReference>
<accession>B0C9E4</accession>
<dbReference type="Pfam" id="PF01957">
    <property type="entry name" value="NfeD"/>
    <property type="match status" value="1"/>
</dbReference>
<dbReference type="KEGG" id="amr:AM1_3972"/>
<dbReference type="AlphaFoldDB" id="B0C9E4"/>
<dbReference type="OrthoDB" id="425662at2"/>
<protein>
    <recommendedName>
        <fullName evidence="6">NfeD-like C-terminal domain-containing protein</fullName>
    </recommendedName>
</protein>
<feature type="transmembrane region" description="Helical" evidence="5">
    <location>
        <begin position="30"/>
        <end position="63"/>
    </location>
</feature>
<evidence type="ECO:0000256" key="2">
    <source>
        <dbReference type="ARBA" id="ARBA00022692"/>
    </source>
</evidence>
<dbReference type="GO" id="GO:0005886">
    <property type="term" value="C:plasma membrane"/>
    <property type="evidence" value="ECO:0007669"/>
    <property type="project" value="TreeGrafter"/>
</dbReference>
<keyword evidence="3 5" id="KW-1133">Transmembrane helix</keyword>
<dbReference type="Proteomes" id="UP000000268">
    <property type="component" value="Chromosome"/>
</dbReference>
<evidence type="ECO:0000313" key="8">
    <source>
        <dbReference type="Proteomes" id="UP000000268"/>
    </source>
</evidence>
<dbReference type="EMBL" id="CP000828">
    <property type="protein sequence ID" value="ABW28957.1"/>
    <property type="molecule type" value="Genomic_DNA"/>
</dbReference>
<evidence type="ECO:0000313" key="7">
    <source>
        <dbReference type="EMBL" id="ABW28957.1"/>
    </source>
</evidence>
<proteinExistence type="predicted"/>
<keyword evidence="2 5" id="KW-0812">Transmembrane</keyword>
<evidence type="ECO:0000256" key="3">
    <source>
        <dbReference type="ARBA" id="ARBA00022989"/>
    </source>
</evidence>
<dbReference type="InterPro" id="IPR012340">
    <property type="entry name" value="NA-bd_OB-fold"/>
</dbReference>
<dbReference type="RefSeq" id="WP_012164313.1">
    <property type="nucleotide sequence ID" value="NC_009925.1"/>
</dbReference>
<dbReference type="PANTHER" id="PTHR33507">
    <property type="entry name" value="INNER MEMBRANE PROTEIN YBBJ"/>
    <property type="match status" value="1"/>
</dbReference>
<dbReference type="STRING" id="329726.AM1_3972"/>
<evidence type="ECO:0000256" key="1">
    <source>
        <dbReference type="ARBA" id="ARBA00004141"/>
    </source>
</evidence>